<dbReference type="SUPFAM" id="SSF54593">
    <property type="entry name" value="Glyoxalase/Bleomycin resistance protein/Dihydroxybiphenyl dioxygenase"/>
    <property type="match status" value="1"/>
</dbReference>
<dbReference type="InterPro" id="IPR037523">
    <property type="entry name" value="VOC_core"/>
</dbReference>
<evidence type="ECO:0000313" key="3">
    <source>
        <dbReference type="Proteomes" id="UP000028547"/>
    </source>
</evidence>
<evidence type="ECO:0000313" key="2">
    <source>
        <dbReference type="EMBL" id="KFA88213.1"/>
    </source>
</evidence>
<reference evidence="2 3" key="1">
    <citation type="submission" date="2014-07" db="EMBL/GenBank/DDBJ databases">
        <title>Draft Genome Sequence of Gephyronic Acid Producer, Cystobacter violaceus Strain Cb vi76.</title>
        <authorList>
            <person name="Stevens D.C."/>
            <person name="Young J."/>
            <person name="Carmichael R."/>
            <person name="Tan J."/>
            <person name="Taylor R.E."/>
        </authorList>
    </citation>
    <scope>NUCLEOTIDE SEQUENCE [LARGE SCALE GENOMIC DNA]</scope>
    <source>
        <strain evidence="2 3">Cb vi76</strain>
    </source>
</reference>
<protein>
    <recommendedName>
        <fullName evidence="1">VOC domain-containing protein</fullName>
    </recommendedName>
</protein>
<proteinExistence type="predicted"/>
<dbReference type="AlphaFoldDB" id="A0A084SIC8"/>
<dbReference type="Proteomes" id="UP000028547">
    <property type="component" value="Unassembled WGS sequence"/>
</dbReference>
<sequence>MRTLNYLLLAVRDPLKSAELYSKLLGREPVEKSRTFVLYVLPTGLKIGLWLADEVKPAPKPAGGIEISFSEESKDAVLATYAAWTRLGLEVVQEPTEMDFGFTFVVEDPGGHRLRPFVLANNPR</sequence>
<dbReference type="Pfam" id="PF00903">
    <property type="entry name" value="Glyoxalase"/>
    <property type="match status" value="1"/>
</dbReference>
<dbReference type="InterPro" id="IPR029068">
    <property type="entry name" value="Glyas_Bleomycin-R_OHBP_Dase"/>
</dbReference>
<dbReference type="RefSeq" id="WP_043409547.1">
    <property type="nucleotide sequence ID" value="NZ_JPMI01000300.1"/>
</dbReference>
<accession>A0A084SIC8</accession>
<dbReference type="Gene3D" id="3.30.720.120">
    <property type="match status" value="1"/>
</dbReference>
<name>A0A084SIC8_9BACT</name>
<gene>
    <name evidence="2" type="ORF">Q664_42600</name>
</gene>
<dbReference type="InterPro" id="IPR026275">
    <property type="entry name" value="Glyoxalase/dOase/EhpR"/>
</dbReference>
<dbReference type="Gene3D" id="3.30.720.110">
    <property type="match status" value="1"/>
</dbReference>
<dbReference type="EMBL" id="JPMI01000300">
    <property type="protein sequence ID" value="KFA88213.1"/>
    <property type="molecule type" value="Genomic_DNA"/>
</dbReference>
<evidence type="ECO:0000259" key="1">
    <source>
        <dbReference type="PROSITE" id="PS51819"/>
    </source>
</evidence>
<feature type="domain" description="VOC" evidence="1">
    <location>
        <begin position="3"/>
        <end position="119"/>
    </location>
</feature>
<dbReference type="PIRSF" id="PIRSF039020">
    <property type="entry name" value="EhpR"/>
    <property type="match status" value="1"/>
</dbReference>
<dbReference type="InterPro" id="IPR004360">
    <property type="entry name" value="Glyas_Fos-R_dOase_dom"/>
</dbReference>
<organism evidence="2 3">
    <name type="scientific">Archangium violaceum Cb vi76</name>
    <dbReference type="NCBI Taxonomy" id="1406225"/>
    <lineage>
        <taxon>Bacteria</taxon>
        <taxon>Pseudomonadati</taxon>
        <taxon>Myxococcota</taxon>
        <taxon>Myxococcia</taxon>
        <taxon>Myxococcales</taxon>
        <taxon>Cystobacterineae</taxon>
        <taxon>Archangiaceae</taxon>
        <taxon>Archangium</taxon>
    </lineage>
</organism>
<dbReference type="PROSITE" id="PS51819">
    <property type="entry name" value="VOC"/>
    <property type="match status" value="1"/>
</dbReference>
<comment type="caution">
    <text evidence="2">The sequence shown here is derived from an EMBL/GenBank/DDBJ whole genome shotgun (WGS) entry which is preliminary data.</text>
</comment>